<organism evidence="1 2">
    <name type="scientific">Scutellospora calospora</name>
    <dbReference type="NCBI Taxonomy" id="85575"/>
    <lineage>
        <taxon>Eukaryota</taxon>
        <taxon>Fungi</taxon>
        <taxon>Fungi incertae sedis</taxon>
        <taxon>Mucoromycota</taxon>
        <taxon>Glomeromycotina</taxon>
        <taxon>Glomeromycetes</taxon>
        <taxon>Diversisporales</taxon>
        <taxon>Gigasporaceae</taxon>
        <taxon>Scutellospora</taxon>
    </lineage>
</organism>
<dbReference type="EMBL" id="CAJVPM010009945">
    <property type="protein sequence ID" value="CAG8568659.1"/>
    <property type="molecule type" value="Genomic_DNA"/>
</dbReference>
<gene>
    <name evidence="1" type="ORF">SCALOS_LOCUS5770</name>
</gene>
<protein>
    <submittedName>
        <fullName evidence="1">11706_t:CDS:1</fullName>
    </submittedName>
</protein>
<dbReference type="Proteomes" id="UP000789860">
    <property type="component" value="Unassembled WGS sequence"/>
</dbReference>
<keyword evidence="2" id="KW-1185">Reference proteome</keyword>
<proteinExistence type="predicted"/>
<reference evidence="1" key="1">
    <citation type="submission" date="2021-06" db="EMBL/GenBank/DDBJ databases">
        <authorList>
            <person name="Kallberg Y."/>
            <person name="Tangrot J."/>
            <person name="Rosling A."/>
        </authorList>
    </citation>
    <scope>NUCLEOTIDE SEQUENCE</scope>
    <source>
        <strain evidence="1">AU212A</strain>
    </source>
</reference>
<sequence length="164" mass="19160">MSKLRPKPRPSTTSSEAQKLFSAYLQQVNENDLSITSFIRFCSQKKSITFKDQDPLLDVYLRSFEFLNKPTHCKLSVELQKNENLASMNNIVRTYCSGAWICQLMVLALEFMRIWQKDIVEVEYLEQWLNILKDKANNKENELCELKMYSLHDTPQSSMPQKPG</sequence>
<evidence type="ECO:0000313" key="2">
    <source>
        <dbReference type="Proteomes" id="UP000789860"/>
    </source>
</evidence>
<evidence type="ECO:0000313" key="1">
    <source>
        <dbReference type="EMBL" id="CAG8568659.1"/>
    </source>
</evidence>
<accession>A0ACA9M7A3</accession>
<comment type="caution">
    <text evidence="1">The sequence shown here is derived from an EMBL/GenBank/DDBJ whole genome shotgun (WGS) entry which is preliminary data.</text>
</comment>
<name>A0ACA9M7A3_9GLOM</name>